<protein>
    <recommendedName>
        <fullName evidence="3">SCP2 domain-containing protein</fullName>
    </recommendedName>
</protein>
<reference evidence="2" key="1">
    <citation type="journal article" date="2019" name="Int. J. Syst. Evol. Microbiol.">
        <title>The Global Catalogue of Microorganisms (GCM) 10K type strain sequencing project: providing services to taxonomists for standard genome sequencing and annotation.</title>
        <authorList>
            <consortium name="The Broad Institute Genomics Platform"/>
            <consortium name="The Broad Institute Genome Sequencing Center for Infectious Disease"/>
            <person name="Wu L."/>
            <person name="Ma J."/>
        </authorList>
    </citation>
    <scope>NUCLEOTIDE SEQUENCE [LARGE SCALE GENOMIC DNA]</scope>
    <source>
        <strain evidence="2">JCM 4733</strain>
    </source>
</reference>
<evidence type="ECO:0000313" key="1">
    <source>
        <dbReference type="EMBL" id="GHA08926.1"/>
    </source>
</evidence>
<name>A0ABQ3CFS0_9ACTN</name>
<dbReference type="RefSeq" id="WP_189882905.1">
    <property type="nucleotide sequence ID" value="NZ_BMVN01000003.1"/>
</dbReference>
<organism evidence="1 2">
    <name type="scientific">Streptomyces canarius</name>
    <dbReference type="NCBI Taxonomy" id="285453"/>
    <lineage>
        <taxon>Bacteria</taxon>
        <taxon>Bacillati</taxon>
        <taxon>Actinomycetota</taxon>
        <taxon>Actinomycetes</taxon>
        <taxon>Kitasatosporales</taxon>
        <taxon>Streptomycetaceae</taxon>
        <taxon>Streptomyces</taxon>
    </lineage>
</organism>
<keyword evidence="2" id="KW-1185">Reference proteome</keyword>
<accession>A0ABQ3CFS0</accession>
<dbReference type="Proteomes" id="UP000653644">
    <property type="component" value="Unassembled WGS sequence"/>
</dbReference>
<gene>
    <name evidence="1" type="ORF">GCM10010345_11650</name>
</gene>
<evidence type="ECO:0000313" key="2">
    <source>
        <dbReference type="Proteomes" id="UP000653644"/>
    </source>
</evidence>
<evidence type="ECO:0008006" key="3">
    <source>
        <dbReference type="Google" id="ProtNLM"/>
    </source>
</evidence>
<comment type="caution">
    <text evidence="1">The sequence shown here is derived from an EMBL/GenBank/DDBJ whole genome shotgun (WGS) entry which is preliminary data.</text>
</comment>
<dbReference type="EMBL" id="BMVN01000003">
    <property type="protein sequence ID" value="GHA08926.1"/>
    <property type="molecule type" value="Genomic_DNA"/>
</dbReference>
<proteinExistence type="predicted"/>
<sequence length="173" mass="19036">MPSKAFWTEYFEDAYREAAKKRREVLDRGLLLIAHLIREELPTATAISVNGSVLTTVHHGEDIIWRFSDETSSKLNGATQRHIRDTLLDMRSFHTTASLLAADWKQVPDLLGTLRIALPEDPDKDQAQDAAAPAAQHPAGCMHCADRDGRPHGACTHKKPCATCVADGMKPVG</sequence>